<reference evidence="2 3" key="1">
    <citation type="submission" date="2018-06" db="EMBL/GenBank/DDBJ databases">
        <authorList>
            <consortium name="Pathogen Informatics"/>
            <person name="Doyle S."/>
        </authorList>
    </citation>
    <scope>NUCLEOTIDE SEQUENCE [LARGE SCALE GENOMIC DNA]</scope>
    <source>
        <strain evidence="2 3">NCTC11532</strain>
    </source>
</reference>
<dbReference type="OrthoDB" id="5650814at2"/>
<dbReference type="AlphaFoldDB" id="A0A378LUQ6"/>
<proteinExistence type="predicted"/>
<evidence type="ECO:0000256" key="1">
    <source>
        <dbReference type="SAM" id="SignalP"/>
    </source>
</evidence>
<protein>
    <recommendedName>
        <fullName evidence="4">Secreted protein</fullName>
    </recommendedName>
</protein>
<dbReference type="Proteomes" id="UP000255297">
    <property type="component" value="Unassembled WGS sequence"/>
</dbReference>
<accession>A0A378LUQ6</accession>
<keyword evidence="3" id="KW-1185">Reference proteome</keyword>
<name>A0A378LUQ6_9GAMM</name>
<dbReference type="RefSeq" id="WP_031563994.1">
    <property type="nucleotide sequence ID" value="NZ_CAAAIS010000009.1"/>
</dbReference>
<organism evidence="2 3">
    <name type="scientific">Legionella wadsworthii</name>
    <dbReference type="NCBI Taxonomy" id="28088"/>
    <lineage>
        <taxon>Bacteria</taxon>
        <taxon>Pseudomonadati</taxon>
        <taxon>Pseudomonadota</taxon>
        <taxon>Gammaproteobacteria</taxon>
        <taxon>Legionellales</taxon>
        <taxon>Legionellaceae</taxon>
        <taxon>Legionella</taxon>
    </lineage>
</organism>
<evidence type="ECO:0008006" key="4">
    <source>
        <dbReference type="Google" id="ProtNLM"/>
    </source>
</evidence>
<keyword evidence="1" id="KW-0732">Signal</keyword>
<sequence length="108" mass="11666">MVKNSINMACAIILFSFSIQSFAEDTIRVQVKTNEKTAAALGFTVDGKKSGARGKYYSGKGPVNKKYIFGYRKHSAFGDDVLCGSEVLTKDSVVTLKTEGKSCSIVVN</sequence>
<feature type="chain" id="PRO_5016995549" description="Secreted protein" evidence="1">
    <location>
        <begin position="24"/>
        <end position="108"/>
    </location>
</feature>
<evidence type="ECO:0000313" key="2">
    <source>
        <dbReference type="EMBL" id="STY31075.1"/>
    </source>
</evidence>
<gene>
    <name evidence="2" type="ORF">NCTC11532_02723</name>
</gene>
<feature type="signal peptide" evidence="1">
    <location>
        <begin position="1"/>
        <end position="23"/>
    </location>
</feature>
<evidence type="ECO:0000313" key="3">
    <source>
        <dbReference type="Proteomes" id="UP000255297"/>
    </source>
</evidence>
<dbReference type="EMBL" id="UGPB01000001">
    <property type="protein sequence ID" value="STY31075.1"/>
    <property type="molecule type" value="Genomic_DNA"/>
</dbReference>